<organism evidence="3">
    <name type="scientific">hydrothermal vent metagenome</name>
    <dbReference type="NCBI Taxonomy" id="652676"/>
    <lineage>
        <taxon>unclassified sequences</taxon>
        <taxon>metagenomes</taxon>
        <taxon>ecological metagenomes</taxon>
    </lineage>
</organism>
<dbReference type="Gene3D" id="2.60.120.10">
    <property type="entry name" value="Jelly Rolls"/>
    <property type="match status" value="2"/>
</dbReference>
<dbReference type="SUPFAM" id="SSF51206">
    <property type="entry name" value="cAMP-binding domain-like"/>
    <property type="match status" value="2"/>
</dbReference>
<evidence type="ECO:0000256" key="1">
    <source>
        <dbReference type="SAM" id="MobiDB-lite"/>
    </source>
</evidence>
<dbReference type="InterPro" id="IPR014710">
    <property type="entry name" value="RmlC-like_jellyroll"/>
</dbReference>
<dbReference type="CDD" id="cd00038">
    <property type="entry name" value="CAP_ED"/>
    <property type="match status" value="2"/>
</dbReference>
<protein>
    <recommendedName>
        <fullName evidence="2">Cyclic nucleotide-binding domain-containing protein</fullName>
    </recommendedName>
</protein>
<feature type="domain" description="Cyclic nucleotide-binding" evidence="2">
    <location>
        <begin position="10"/>
        <end position="112"/>
    </location>
</feature>
<dbReference type="PRINTS" id="PR00103">
    <property type="entry name" value="CAMPKINASE"/>
</dbReference>
<accession>A0A3B0VGV4</accession>
<name>A0A3B0VGV4_9ZZZZ</name>
<dbReference type="InterPro" id="IPR000595">
    <property type="entry name" value="cNMP-bd_dom"/>
</dbReference>
<proteinExistence type="predicted"/>
<feature type="region of interest" description="Disordered" evidence="1">
    <location>
        <begin position="244"/>
        <end position="265"/>
    </location>
</feature>
<dbReference type="SMART" id="SM00100">
    <property type="entry name" value="cNMP"/>
    <property type="match status" value="2"/>
</dbReference>
<dbReference type="InterPro" id="IPR018490">
    <property type="entry name" value="cNMP-bd_dom_sf"/>
</dbReference>
<dbReference type="PANTHER" id="PTHR23011">
    <property type="entry name" value="CYCLIC NUCLEOTIDE-BINDING DOMAIN CONTAINING PROTEIN"/>
    <property type="match status" value="1"/>
</dbReference>
<reference evidence="3" key="1">
    <citation type="submission" date="2018-06" db="EMBL/GenBank/DDBJ databases">
        <authorList>
            <person name="Zhirakovskaya E."/>
        </authorList>
    </citation>
    <scope>NUCLEOTIDE SEQUENCE</scope>
</reference>
<dbReference type="Pfam" id="PF00027">
    <property type="entry name" value="cNMP_binding"/>
    <property type="match status" value="2"/>
</dbReference>
<evidence type="ECO:0000313" key="3">
    <source>
        <dbReference type="EMBL" id="VAW30934.1"/>
    </source>
</evidence>
<gene>
    <name evidence="3" type="ORF">MNBD_CHLOROFLEXI01-1260</name>
</gene>
<feature type="domain" description="Cyclic nucleotide-binding" evidence="2">
    <location>
        <begin position="145"/>
        <end position="244"/>
    </location>
</feature>
<dbReference type="EMBL" id="UOEU01000114">
    <property type="protein sequence ID" value="VAW30934.1"/>
    <property type="molecule type" value="Genomic_DNA"/>
</dbReference>
<dbReference type="AlphaFoldDB" id="A0A3B0VGV4"/>
<sequence length="265" mass="29365">MFENKPKFGPEQFPAGTDIIRQGDVPDKFYIITQGKVVVILQPPDGLGVELNHLEAGDFFGEVGMIRHSRRMATVRAETAVHVMAMDSQTFRAWIESSSLVAQEIEALVTERTRDTGPLEPAPLFDIQKVPDDALETAVESAEQFETGDIIIRQGEVPDRFYIIVEGFVSVTHIDTNGKQHLVAHLTAGDYFGEIGLMEGSERIATVTAVTHVNVVSFDRNTFRRWMLYSPSSQDDIAETAAKRRKDTGMLSLPEGEWASGQVGK</sequence>
<dbReference type="PROSITE" id="PS50042">
    <property type="entry name" value="CNMP_BINDING_3"/>
    <property type="match status" value="2"/>
</dbReference>
<evidence type="ECO:0000259" key="2">
    <source>
        <dbReference type="PROSITE" id="PS50042"/>
    </source>
</evidence>
<dbReference type="PANTHER" id="PTHR23011:SF28">
    <property type="entry name" value="CYCLIC NUCLEOTIDE-BINDING DOMAIN CONTAINING PROTEIN"/>
    <property type="match status" value="1"/>
</dbReference>